<dbReference type="SUPFAM" id="SSF51197">
    <property type="entry name" value="Clavaminate synthase-like"/>
    <property type="match status" value="1"/>
</dbReference>
<dbReference type="Pfam" id="PF14226">
    <property type="entry name" value="DIOX_N"/>
    <property type="match status" value="1"/>
</dbReference>
<dbReference type="PANTHER" id="PTHR10209">
    <property type="entry name" value="OXIDOREDUCTASE, 2OG-FE II OXYGENASE FAMILY PROTEIN"/>
    <property type="match status" value="1"/>
</dbReference>
<dbReference type="FunFam" id="2.60.120.330:FF:000051">
    <property type="entry name" value="Clavaminate synthase-like protein"/>
    <property type="match status" value="1"/>
</dbReference>
<name>A0A2N3N6A4_9PEZI</name>
<dbReference type="Gene3D" id="2.60.120.330">
    <property type="entry name" value="B-lactam Antibiotic, Isopenicillin N Synthase, Chain"/>
    <property type="match status" value="1"/>
</dbReference>
<dbReference type="Proteomes" id="UP000233524">
    <property type="component" value="Unassembled WGS sequence"/>
</dbReference>
<dbReference type="InterPro" id="IPR026992">
    <property type="entry name" value="DIOX_N"/>
</dbReference>
<dbReference type="AlphaFoldDB" id="A0A2N3N6A4"/>
<keyword evidence="8" id="KW-1185">Reference proteome</keyword>
<keyword evidence="2 5" id="KW-0479">Metal-binding</keyword>
<dbReference type="GO" id="GO:0016491">
    <property type="term" value="F:oxidoreductase activity"/>
    <property type="evidence" value="ECO:0007669"/>
    <property type="project" value="UniProtKB-KW"/>
</dbReference>
<protein>
    <recommendedName>
        <fullName evidence="6">Fe2OG dioxygenase domain-containing protein</fullName>
    </recommendedName>
</protein>
<keyword evidence="3 5" id="KW-0560">Oxidoreductase</keyword>
<dbReference type="OrthoDB" id="288590at2759"/>
<evidence type="ECO:0000256" key="5">
    <source>
        <dbReference type="RuleBase" id="RU003682"/>
    </source>
</evidence>
<dbReference type="PANTHER" id="PTHR10209:SF886">
    <property type="entry name" value="UPF0676 PROTEIN C1494.01"/>
    <property type="match status" value="1"/>
</dbReference>
<keyword evidence="4 5" id="KW-0408">Iron</keyword>
<sequence length="364" mass="39791">MTTATETAPIPVIDLAAAGKSEGEIAKELCDAAIEHGFIYIRSEGVDVSTESVARAFEISRELFLETPIEEREKCRILKNNRGWSGIRTETLDPKTHKAGDFKEAFNFGEFVGGKAQQVLPSTLVPHEDEICKFAESCHALAKRILYLLGVGLKVDPPDFFSSAHQKEKGPSGTTLRFLHYPSLNGVDVSSDDSIRAGAHSDYGSVTPQLLFRLPKQAGLQVLSPHSTWLPVPVQPPSTASDAAPPILVNIGDLLSYWTNGLLRSTVHRVALPSSRDAKDLIGVPEGEGYDGDRYSIAFFVHPVGTAKLEAVPSEVVKRRVGDSKGPSTEGAKVVTADEHLQMRLRASYLDLYKEKEEEETRLE</sequence>
<dbReference type="VEuPathDB" id="FungiDB:jhhlp_006568"/>
<evidence type="ECO:0000313" key="7">
    <source>
        <dbReference type="EMBL" id="PKS07956.1"/>
    </source>
</evidence>
<dbReference type="InParanoid" id="A0A2N3N6A4"/>
<comment type="similarity">
    <text evidence="1 5">Belongs to the iron/ascorbate-dependent oxidoreductase family.</text>
</comment>
<gene>
    <name evidence="7" type="ORF">jhhlp_006568</name>
</gene>
<feature type="domain" description="Fe2OG dioxygenase" evidence="6">
    <location>
        <begin position="172"/>
        <end position="303"/>
    </location>
</feature>
<comment type="caution">
    <text evidence="7">The sequence shown here is derived from an EMBL/GenBank/DDBJ whole genome shotgun (WGS) entry which is preliminary data.</text>
</comment>
<dbReference type="InterPro" id="IPR044861">
    <property type="entry name" value="IPNS-like_FE2OG_OXY"/>
</dbReference>
<evidence type="ECO:0000259" key="6">
    <source>
        <dbReference type="PROSITE" id="PS51471"/>
    </source>
</evidence>
<dbReference type="GO" id="GO:0046872">
    <property type="term" value="F:metal ion binding"/>
    <property type="evidence" value="ECO:0007669"/>
    <property type="project" value="UniProtKB-KW"/>
</dbReference>
<evidence type="ECO:0000256" key="3">
    <source>
        <dbReference type="ARBA" id="ARBA00023002"/>
    </source>
</evidence>
<dbReference type="STRING" id="41688.A0A2N3N6A4"/>
<evidence type="ECO:0000256" key="2">
    <source>
        <dbReference type="ARBA" id="ARBA00022723"/>
    </source>
</evidence>
<dbReference type="GO" id="GO:0044283">
    <property type="term" value="P:small molecule biosynthetic process"/>
    <property type="evidence" value="ECO:0007669"/>
    <property type="project" value="UniProtKB-ARBA"/>
</dbReference>
<evidence type="ECO:0000313" key="8">
    <source>
        <dbReference type="Proteomes" id="UP000233524"/>
    </source>
</evidence>
<evidence type="ECO:0000256" key="1">
    <source>
        <dbReference type="ARBA" id="ARBA00008056"/>
    </source>
</evidence>
<dbReference type="EMBL" id="NLAX01000701">
    <property type="protein sequence ID" value="PKS07956.1"/>
    <property type="molecule type" value="Genomic_DNA"/>
</dbReference>
<reference evidence="7 8" key="1">
    <citation type="journal article" date="2017" name="G3 (Bethesda)">
        <title>First Draft Genome Sequence of the Pathogenic Fungus Lomentospora prolificans (Formerly Scedosporium prolificans).</title>
        <authorList>
            <person name="Luo R."/>
            <person name="Zimin A."/>
            <person name="Workman R."/>
            <person name="Fan Y."/>
            <person name="Pertea G."/>
            <person name="Grossman N."/>
            <person name="Wear M.P."/>
            <person name="Jia B."/>
            <person name="Miller H."/>
            <person name="Casadevall A."/>
            <person name="Timp W."/>
            <person name="Zhang S.X."/>
            <person name="Salzberg S.L."/>
        </authorList>
    </citation>
    <scope>NUCLEOTIDE SEQUENCE [LARGE SCALE GENOMIC DNA]</scope>
    <source>
        <strain evidence="7 8">JHH-5317</strain>
    </source>
</reference>
<evidence type="ECO:0000256" key="4">
    <source>
        <dbReference type="ARBA" id="ARBA00023004"/>
    </source>
</evidence>
<dbReference type="InterPro" id="IPR005123">
    <property type="entry name" value="Oxoglu/Fe-dep_dioxygenase_dom"/>
</dbReference>
<proteinExistence type="inferred from homology"/>
<dbReference type="Pfam" id="PF03171">
    <property type="entry name" value="2OG-FeII_Oxy"/>
    <property type="match status" value="1"/>
</dbReference>
<dbReference type="PROSITE" id="PS51471">
    <property type="entry name" value="FE2OG_OXY"/>
    <property type="match status" value="1"/>
</dbReference>
<organism evidence="7 8">
    <name type="scientific">Lomentospora prolificans</name>
    <dbReference type="NCBI Taxonomy" id="41688"/>
    <lineage>
        <taxon>Eukaryota</taxon>
        <taxon>Fungi</taxon>
        <taxon>Dikarya</taxon>
        <taxon>Ascomycota</taxon>
        <taxon>Pezizomycotina</taxon>
        <taxon>Sordariomycetes</taxon>
        <taxon>Hypocreomycetidae</taxon>
        <taxon>Microascales</taxon>
        <taxon>Microascaceae</taxon>
        <taxon>Lomentospora</taxon>
    </lineage>
</organism>
<dbReference type="InterPro" id="IPR027443">
    <property type="entry name" value="IPNS-like_sf"/>
</dbReference>
<accession>A0A2N3N6A4</accession>